<accession>A0A3N4HHK0</accession>
<organism evidence="1 2">
    <name type="scientific">Ascobolus immersus RN42</name>
    <dbReference type="NCBI Taxonomy" id="1160509"/>
    <lineage>
        <taxon>Eukaryota</taxon>
        <taxon>Fungi</taxon>
        <taxon>Dikarya</taxon>
        <taxon>Ascomycota</taxon>
        <taxon>Pezizomycotina</taxon>
        <taxon>Pezizomycetes</taxon>
        <taxon>Pezizales</taxon>
        <taxon>Ascobolaceae</taxon>
        <taxon>Ascobolus</taxon>
    </lineage>
</organism>
<dbReference type="EMBL" id="ML119922">
    <property type="protein sequence ID" value="RPA71510.1"/>
    <property type="molecule type" value="Genomic_DNA"/>
</dbReference>
<evidence type="ECO:0000313" key="2">
    <source>
        <dbReference type="Proteomes" id="UP000275078"/>
    </source>
</evidence>
<keyword evidence="2" id="KW-1185">Reference proteome</keyword>
<evidence type="ECO:0000313" key="1">
    <source>
        <dbReference type="EMBL" id="RPA71510.1"/>
    </source>
</evidence>
<gene>
    <name evidence="1" type="ORF">BJ508DRAFT_335954</name>
</gene>
<dbReference type="Proteomes" id="UP000275078">
    <property type="component" value="Unassembled WGS sequence"/>
</dbReference>
<proteinExistence type="predicted"/>
<reference evidence="1 2" key="1">
    <citation type="journal article" date="2018" name="Nat. Ecol. Evol.">
        <title>Pezizomycetes genomes reveal the molecular basis of ectomycorrhizal truffle lifestyle.</title>
        <authorList>
            <person name="Murat C."/>
            <person name="Payen T."/>
            <person name="Noel B."/>
            <person name="Kuo A."/>
            <person name="Morin E."/>
            <person name="Chen J."/>
            <person name="Kohler A."/>
            <person name="Krizsan K."/>
            <person name="Balestrini R."/>
            <person name="Da Silva C."/>
            <person name="Montanini B."/>
            <person name="Hainaut M."/>
            <person name="Levati E."/>
            <person name="Barry K.W."/>
            <person name="Belfiori B."/>
            <person name="Cichocki N."/>
            <person name="Clum A."/>
            <person name="Dockter R.B."/>
            <person name="Fauchery L."/>
            <person name="Guy J."/>
            <person name="Iotti M."/>
            <person name="Le Tacon F."/>
            <person name="Lindquist E.A."/>
            <person name="Lipzen A."/>
            <person name="Malagnac F."/>
            <person name="Mello A."/>
            <person name="Molinier V."/>
            <person name="Miyauchi S."/>
            <person name="Poulain J."/>
            <person name="Riccioni C."/>
            <person name="Rubini A."/>
            <person name="Sitrit Y."/>
            <person name="Splivallo R."/>
            <person name="Traeger S."/>
            <person name="Wang M."/>
            <person name="Zifcakova L."/>
            <person name="Wipf D."/>
            <person name="Zambonelli A."/>
            <person name="Paolocci F."/>
            <person name="Nowrousian M."/>
            <person name="Ottonello S."/>
            <person name="Baldrian P."/>
            <person name="Spatafora J.W."/>
            <person name="Henrissat B."/>
            <person name="Nagy L.G."/>
            <person name="Aury J.M."/>
            <person name="Wincker P."/>
            <person name="Grigoriev I.V."/>
            <person name="Bonfante P."/>
            <person name="Martin F.M."/>
        </authorList>
    </citation>
    <scope>NUCLEOTIDE SEQUENCE [LARGE SCALE GENOMIC DNA]</scope>
    <source>
        <strain evidence="1 2">RN42</strain>
    </source>
</reference>
<dbReference type="AlphaFoldDB" id="A0A3N4HHK0"/>
<name>A0A3N4HHK0_ASCIM</name>
<protein>
    <submittedName>
        <fullName evidence="1">Uncharacterized protein</fullName>
    </submittedName>
</protein>
<sequence>MPRTTCPDPIAQLLAQNRSGTVPVLEDRPLSPPIMISPDPCLLINEDGQTSTGPATPKARPDGSYEAVPWAGITSRTLILGDTPKSKNVDLFLNESLSTSPLSSPPSSLDSELGFRSVRSHWASTMRLTEEMKEREGSVVREAILSCTANGTHNSDRTTSNTLLPGLQMVLCDRKLHANGLDILSAVGTQQLLLFLQATPIALRPQVAREWVSGFGDISQDLD</sequence>